<proteinExistence type="inferred from homology"/>
<dbReference type="GO" id="GO:0016197">
    <property type="term" value="P:endosomal transport"/>
    <property type="evidence" value="ECO:0007669"/>
    <property type="project" value="TreeGrafter"/>
</dbReference>
<dbReference type="InterPro" id="IPR015415">
    <property type="entry name" value="Spast_Vps4_C"/>
</dbReference>
<dbReference type="PANTHER" id="PTHR23074:SF83">
    <property type="entry name" value="VACUOLAR PROTEIN SORTING-ASSOCIATED PROTEIN 4A"/>
    <property type="match status" value="1"/>
</dbReference>
<protein>
    <recommendedName>
        <fullName evidence="5">AAA+ ATPase domain-containing protein</fullName>
    </recommendedName>
</protein>
<dbReference type="InterPro" id="IPR050304">
    <property type="entry name" value="MT-severing_AAA_ATPase"/>
</dbReference>
<dbReference type="SMART" id="SM00382">
    <property type="entry name" value="AAA"/>
    <property type="match status" value="1"/>
</dbReference>
<evidence type="ECO:0000259" key="5">
    <source>
        <dbReference type="SMART" id="SM00382"/>
    </source>
</evidence>
<keyword evidence="3" id="KW-0067">ATP-binding</keyword>
<organism evidence="6">
    <name type="scientific">Timema tahoe</name>
    <dbReference type="NCBI Taxonomy" id="61484"/>
    <lineage>
        <taxon>Eukaryota</taxon>
        <taxon>Metazoa</taxon>
        <taxon>Ecdysozoa</taxon>
        <taxon>Arthropoda</taxon>
        <taxon>Hexapoda</taxon>
        <taxon>Insecta</taxon>
        <taxon>Pterygota</taxon>
        <taxon>Neoptera</taxon>
        <taxon>Polyneoptera</taxon>
        <taxon>Phasmatodea</taxon>
        <taxon>Timematodea</taxon>
        <taxon>Timematoidea</taxon>
        <taxon>Timematidae</taxon>
        <taxon>Timema</taxon>
    </lineage>
</organism>
<evidence type="ECO:0000256" key="1">
    <source>
        <dbReference type="ARBA" id="ARBA00006914"/>
    </source>
</evidence>
<dbReference type="Pfam" id="PF09336">
    <property type="entry name" value="Vps4_C"/>
    <property type="match status" value="1"/>
</dbReference>
<reference evidence="6" key="1">
    <citation type="submission" date="2020-11" db="EMBL/GenBank/DDBJ databases">
        <authorList>
            <person name="Tran Van P."/>
        </authorList>
    </citation>
    <scope>NUCLEOTIDE SEQUENCE</scope>
</reference>
<dbReference type="Pfam" id="PF00004">
    <property type="entry name" value="AAA"/>
    <property type="match status" value="1"/>
</dbReference>
<evidence type="ECO:0000256" key="2">
    <source>
        <dbReference type="ARBA" id="ARBA00022741"/>
    </source>
</evidence>
<dbReference type="InterPro" id="IPR027417">
    <property type="entry name" value="P-loop_NTPase"/>
</dbReference>
<dbReference type="EMBL" id="OE001563">
    <property type="protein sequence ID" value="CAD7457102.1"/>
    <property type="molecule type" value="Genomic_DNA"/>
</dbReference>
<name>A0A7R9IF33_9NEOP</name>
<sequence>MSKVFRKDEDSGESQHSLLSGRSFFVGSSTSFRNDSERKLKTIAEGIVLVDKPALRWSDIIGLDAVKEDLKESLKLVTESPHISTDRVTQWNRILLFGPNGNGKTMLAKALASESEDTTYIYVSSSEITTKYFEEPEKLVQNLFHLTREQRPSILFLDEVDYLNPTDPKDQSGSTKRIRKEFMKQMLSVHSDNDSILLLATTNVPWTLDENIINWFVNKLYISLPGERARIDMFEFYLGDTSHSLTNDDLKRLGKEMTYVSGEEISSSVRDVLKKSTEVVHGATHFRRVVASPRTYPRHVVDDLWAPCPSDFPGAVELNWADLPADKLYWPPISLSDLMHNLLVILFAQPVVSSLPRRSSPHHTPISIFPPSFPSFSNTENQPLPSFTPTSQRILYWHFHVHIPAASGSRAKRTFDERPPSRSSSLVNIQHVRNLTRTLCRGQYGHAASSALRIQPPPPPPSVLPLSRDTNRLPRPYLQFSPDAKLKSRTA</sequence>
<keyword evidence="2" id="KW-0547">Nucleotide-binding</keyword>
<dbReference type="Gene3D" id="1.10.8.60">
    <property type="match status" value="1"/>
</dbReference>
<dbReference type="GO" id="GO:0005524">
    <property type="term" value="F:ATP binding"/>
    <property type="evidence" value="ECO:0007669"/>
    <property type="project" value="UniProtKB-KW"/>
</dbReference>
<feature type="domain" description="AAA+ ATPase" evidence="5">
    <location>
        <begin position="90"/>
        <end position="226"/>
    </location>
</feature>
<dbReference type="InterPro" id="IPR003593">
    <property type="entry name" value="AAA+_ATPase"/>
</dbReference>
<evidence type="ECO:0000256" key="4">
    <source>
        <dbReference type="SAM" id="MobiDB-lite"/>
    </source>
</evidence>
<dbReference type="AlphaFoldDB" id="A0A7R9IF33"/>
<feature type="region of interest" description="Disordered" evidence="4">
    <location>
        <begin position="448"/>
        <end position="491"/>
    </location>
</feature>
<dbReference type="SUPFAM" id="SSF52540">
    <property type="entry name" value="P-loop containing nucleoside triphosphate hydrolases"/>
    <property type="match status" value="1"/>
</dbReference>
<dbReference type="InterPro" id="IPR003959">
    <property type="entry name" value="ATPase_AAA_core"/>
</dbReference>
<dbReference type="Gene3D" id="3.40.50.300">
    <property type="entry name" value="P-loop containing nucleotide triphosphate hydrolases"/>
    <property type="match status" value="1"/>
</dbReference>
<dbReference type="GO" id="GO:0016887">
    <property type="term" value="F:ATP hydrolysis activity"/>
    <property type="evidence" value="ECO:0007669"/>
    <property type="project" value="InterPro"/>
</dbReference>
<dbReference type="PANTHER" id="PTHR23074">
    <property type="entry name" value="AAA DOMAIN-CONTAINING"/>
    <property type="match status" value="1"/>
</dbReference>
<evidence type="ECO:0000256" key="3">
    <source>
        <dbReference type="ARBA" id="ARBA00022840"/>
    </source>
</evidence>
<comment type="similarity">
    <text evidence="1">Belongs to the AAA ATPase family.</text>
</comment>
<gene>
    <name evidence="6" type="ORF">TTEB3V08_LOCUS5111</name>
</gene>
<accession>A0A7R9IF33</accession>
<evidence type="ECO:0000313" key="6">
    <source>
        <dbReference type="EMBL" id="CAD7457102.1"/>
    </source>
</evidence>
<dbReference type="GO" id="GO:0007033">
    <property type="term" value="P:vacuole organization"/>
    <property type="evidence" value="ECO:0007669"/>
    <property type="project" value="TreeGrafter"/>
</dbReference>